<dbReference type="EMBL" id="LAZR01000864">
    <property type="protein sequence ID" value="KKN55947.1"/>
    <property type="molecule type" value="Genomic_DNA"/>
</dbReference>
<gene>
    <name evidence="1" type="ORF">LCGC14_0576890</name>
</gene>
<comment type="caution">
    <text evidence="1">The sequence shown here is derived from an EMBL/GenBank/DDBJ whole genome shotgun (WGS) entry which is preliminary data.</text>
</comment>
<dbReference type="AlphaFoldDB" id="A0A0F9S118"/>
<organism evidence="1">
    <name type="scientific">marine sediment metagenome</name>
    <dbReference type="NCBI Taxonomy" id="412755"/>
    <lineage>
        <taxon>unclassified sequences</taxon>
        <taxon>metagenomes</taxon>
        <taxon>ecological metagenomes</taxon>
    </lineage>
</organism>
<evidence type="ECO:0000313" key="1">
    <source>
        <dbReference type="EMBL" id="KKN55947.1"/>
    </source>
</evidence>
<proteinExistence type="predicted"/>
<protein>
    <submittedName>
        <fullName evidence="1">Uncharacterized protein</fullName>
    </submittedName>
</protein>
<reference evidence="1" key="1">
    <citation type="journal article" date="2015" name="Nature">
        <title>Complex archaea that bridge the gap between prokaryotes and eukaryotes.</title>
        <authorList>
            <person name="Spang A."/>
            <person name="Saw J.H."/>
            <person name="Jorgensen S.L."/>
            <person name="Zaremba-Niedzwiedzka K."/>
            <person name="Martijn J."/>
            <person name="Lind A.E."/>
            <person name="van Eijk R."/>
            <person name="Schleper C."/>
            <person name="Guy L."/>
            <person name="Ettema T.J."/>
        </authorList>
    </citation>
    <scope>NUCLEOTIDE SEQUENCE</scope>
</reference>
<name>A0A0F9S118_9ZZZZ</name>
<sequence>MDKLDVNTIMEDFGGSSCDVNKCVEISLKIISLIQENHASNIECDLILLLVKDYNNYKLINSLIKKRKDENG</sequence>
<accession>A0A0F9S118</accession>